<evidence type="ECO:0000313" key="2">
    <source>
        <dbReference type="Proteomes" id="UP001162992"/>
    </source>
</evidence>
<sequence length="424" mass="45568">MRTRRGNYPSATDGITFSIKPSLQRKRRHVVRDVEASSTKVARLSCLRKASFCGLDDLPNDLLITIIAFVGSTASSPADLVNAMLTCRRFCAAATHPQVLANVTVSALVVKASSWSDGSHRFLKQCADAGNMEACYTLGMICFYCLANRGRGASLMAKAAMASHSFALHSLAVIQFNGSGGTRKDKDLKAGVAFCARAASLGHIDAMRELGHCLQDGYGVVKSVSEGRRLLLEANAREAAAAAAATAVSSSGSFVEAVLQKAANCRCINCPNHCPSFQSALNKADVIQRVLLDHAGMITGGGAECHSILQLLQNGGCSLLSDFGCNVPPAKLHIANTFLVDWFDLNPPPCGLRLCSHANCGRPETRKHEFRRCSACGSVNYCSRACQALDWKIRHKHDCRPGADWEELDVDVANQAAFEIMDEF</sequence>
<keyword evidence="2" id="KW-1185">Reference proteome</keyword>
<proteinExistence type="predicted"/>
<evidence type="ECO:0000313" key="1">
    <source>
        <dbReference type="EMBL" id="KAJ7529444.1"/>
    </source>
</evidence>
<accession>A0ACC2BI62</accession>
<organism evidence="1 2">
    <name type="scientific">Diphasiastrum complanatum</name>
    <name type="common">Issler's clubmoss</name>
    <name type="synonym">Lycopodium complanatum</name>
    <dbReference type="NCBI Taxonomy" id="34168"/>
    <lineage>
        <taxon>Eukaryota</taxon>
        <taxon>Viridiplantae</taxon>
        <taxon>Streptophyta</taxon>
        <taxon>Embryophyta</taxon>
        <taxon>Tracheophyta</taxon>
        <taxon>Lycopodiopsida</taxon>
        <taxon>Lycopodiales</taxon>
        <taxon>Lycopodiaceae</taxon>
        <taxon>Lycopodioideae</taxon>
        <taxon>Diphasiastrum</taxon>
    </lineage>
</organism>
<dbReference type="EMBL" id="CM055106">
    <property type="protein sequence ID" value="KAJ7529444.1"/>
    <property type="molecule type" value="Genomic_DNA"/>
</dbReference>
<name>A0ACC2BI62_DIPCM</name>
<comment type="caution">
    <text evidence="1">The sequence shown here is derived from an EMBL/GenBank/DDBJ whole genome shotgun (WGS) entry which is preliminary data.</text>
</comment>
<reference evidence="2" key="1">
    <citation type="journal article" date="2024" name="Proc. Natl. Acad. Sci. U.S.A.">
        <title>Extraordinary preservation of gene collinearity over three hundred million years revealed in homosporous lycophytes.</title>
        <authorList>
            <person name="Li C."/>
            <person name="Wickell D."/>
            <person name="Kuo L.Y."/>
            <person name="Chen X."/>
            <person name="Nie B."/>
            <person name="Liao X."/>
            <person name="Peng D."/>
            <person name="Ji J."/>
            <person name="Jenkins J."/>
            <person name="Williams M."/>
            <person name="Shu S."/>
            <person name="Plott C."/>
            <person name="Barry K."/>
            <person name="Rajasekar S."/>
            <person name="Grimwood J."/>
            <person name="Han X."/>
            <person name="Sun S."/>
            <person name="Hou Z."/>
            <person name="He W."/>
            <person name="Dai G."/>
            <person name="Sun C."/>
            <person name="Schmutz J."/>
            <person name="Leebens-Mack J.H."/>
            <person name="Li F.W."/>
            <person name="Wang L."/>
        </authorList>
    </citation>
    <scope>NUCLEOTIDE SEQUENCE [LARGE SCALE GENOMIC DNA]</scope>
    <source>
        <strain evidence="2">cv. PW_Plant_1</strain>
    </source>
</reference>
<protein>
    <submittedName>
        <fullName evidence="1">Uncharacterized protein</fullName>
    </submittedName>
</protein>
<gene>
    <name evidence="1" type="ORF">O6H91_15G050600</name>
</gene>
<dbReference type="Proteomes" id="UP001162992">
    <property type="component" value="Chromosome 15"/>
</dbReference>